<sequence>MRIQMPFSFLRLPTRMQLPQLLRELEQDMETVINVLKPGPLGIIEHKFSAAEVQEAKATVRRAVENWQRNYALERDGRSLKHSENKMTQP</sequence>
<name>A0A8B7CCH6_PHODC</name>
<organism evidence="1 2">
    <name type="scientific">Phoenix dactylifera</name>
    <name type="common">Date palm</name>
    <dbReference type="NCBI Taxonomy" id="42345"/>
    <lineage>
        <taxon>Eukaryota</taxon>
        <taxon>Viridiplantae</taxon>
        <taxon>Streptophyta</taxon>
        <taxon>Embryophyta</taxon>
        <taxon>Tracheophyta</taxon>
        <taxon>Spermatophyta</taxon>
        <taxon>Magnoliopsida</taxon>
        <taxon>Liliopsida</taxon>
        <taxon>Arecaceae</taxon>
        <taxon>Coryphoideae</taxon>
        <taxon>Phoeniceae</taxon>
        <taxon>Phoenix</taxon>
    </lineage>
</organism>
<evidence type="ECO:0000313" key="2">
    <source>
        <dbReference type="RefSeq" id="XP_008796226.1"/>
    </source>
</evidence>
<dbReference type="AlphaFoldDB" id="A0A8B7CCH6"/>
<dbReference type="KEGG" id="pda:103711738"/>
<dbReference type="PANTHER" id="PTHR37235:SF2">
    <property type="entry name" value="OS05G0371500 PROTEIN"/>
    <property type="match status" value="1"/>
</dbReference>
<reference evidence="1" key="1">
    <citation type="journal article" date="2019" name="Nat. Commun.">
        <title>Genome-wide association mapping of date palm fruit traits.</title>
        <authorList>
            <person name="Hazzouri K.M."/>
            <person name="Gros-Balthazard M."/>
            <person name="Flowers J.M."/>
            <person name="Copetti D."/>
            <person name="Lemansour A."/>
            <person name="Lebrun M."/>
            <person name="Masmoudi K."/>
            <person name="Ferrand S."/>
            <person name="Dhar M.I."/>
            <person name="Fresquez Z.A."/>
            <person name="Rosas U."/>
            <person name="Zhang J."/>
            <person name="Talag J."/>
            <person name="Lee S."/>
            <person name="Kudrna D."/>
            <person name="Powell R.F."/>
            <person name="Leitch I.J."/>
            <person name="Krueger R.R."/>
            <person name="Wing R.A."/>
            <person name="Amiri K.M.A."/>
            <person name="Purugganan M.D."/>
        </authorList>
    </citation>
    <scope>NUCLEOTIDE SEQUENCE [LARGE SCALE GENOMIC DNA]</scope>
    <source>
        <strain evidence="1">cv. Khalas</strain>
    </source>
</reference>
<dbReference type="GeneID" id="103711738"/>
<proteinExistence type="predicted"/>
<evidence type="ECO:0000313" key="1">
    <source>
        <dbReference type="Proteomes" id="UP000228380"/>
    </source>
</evidence>
<dbReference type="RefSeq" id="XP_008796226.1">
    <property type="nucleotide sequence ID" value="XM_008798004.4"/>
</dbReference>
<protein>
    <submittedName>
        <fullName evidence="2">Uncharacterized protein LOC103711738</fullName>
    </submittedName>
</protein>
<reference evidence="2" key="2">
    <citation type="submission" date="2025-08" db="UniProtKB">
        <authorList>
            <consortium name="RefSeq"/>
        </authorList>
    </citation>
    <scope>IDENTIFICATION</scope>
    <source>
        <tissue evidence="2">Young leaves</tissue>
    </source>
</reference>
<dbReference type="PANTHER" id="PTHR37235">
    <property type="entry name" value="ZINC METALLOPROTEINASE AUREOLYSIN"/>
    <property type="match status" value="1"/>
</dbReference>
<dbReference type="OrthoDB" id="651163at2759"/>
<accession>A0A8B7CCH6</accession>
<keyword evidence="1" id="KW-1185">Reference proteome</keyword>
<dbReference type="Proteomes" id="UP000228380">
    <property type="component" value="Chromosome 13"/>
</dbReference>
<gene>
    <name evidence="2" type="primary">LOC103711738</name>
</gene>